<dbReference type="PANTHER" id="PTHR46825:SF11">
    <property type="entry name" value="PENICILLIN-BINDING PROTEIN 4"/>
    <property type="match status" value="1"/>
</dbReference>
<evidence type="ECO:0000259" key="3">
    <source>
        <dbReference type="Pfam" id="PF00144"/>
    </source>
</evidence>
<protein>
    <submittedName>
        <fullName evidence="4">Penicillin-binding protein 4</fullName>
    </submittedName>
</protein>
<evidence type="ECO:0000313" key="4">
    <source>
        <dbReference type="EMBL" id="CAG9607783.1"/>
    </source>
</evidence>
<dbReference type="PANTHER" id="PTHR46825">
    <property type="entry name" value="D-ALANYL-D-ALANINE-CARBOXYPEPTIDASE/ENDOPEPTIDASE AMPH"/>
    <property type="match status" value="1"/>
</dbReference>
<dbReference type="EMBL" id="CAKJTG010000007">
    <property type="protein sequence ID" value="CAG9607783.1"/>
    <property type="molecule type" value="Genomic_DNA"/>
</dbReference>
<accession>A0A9C7G8P5</accession>
<dbReference type="RefSeq" id="WP_230496042.1">
    <property type="nucleotide sequence ID" value="NZ_CAKJTG010000007.1"/>
</dbReference>
<sequence>MNLTNIDKLIEETQFSGAISIKKDHTVIMEAAAGYSNRSDEQLNRIDTRFGIASGCKLFTAVAIAQLVESGKISFDTKMKDCLDVEFPHYDENVTIHHLLTHSSGIADYFDEDIMDDFEELWKHTPMYLLKSLKDFLPLFQNEKMKFKPGEKFHYNNAGFIVLGLIVEQQTGLPFTDYVEKNIFQRCGMKDSGYFSLDQLPKNAALGYIDHEDGTWKVNTYSIPIKGGSDGGAYVTAPDMIRFWEALMSYQLLSEDSTNILLTPHIGVKQDVEYGYGIWINKRNNRIFKYHVMGYDPGVCFHSAVYPELGLKVTIPSNHSSGAFQVLKVIEESLFT</sequence>
<dbReference type="Gene3D" id="3.40.710.10">
    <property type="entry name" value="DD-peptidase/beta-lactamase superfamily"/>
    <property type="match status" value="1"/>
</dbReference>
<dbReference type="SUPFAM" id="SSF56601">
    <property type="entry name" value="beta-lactamase/transpeptidase-like"/>
    <property type="match status" value="1"/>
</dbReference>
<evidence type="ECO:0000313" key="5">
    <source>
        <dbReference type="Proteomes" id="UP000789845"/>
    </source>
</evidence>
<dbReference type="AlphaFoldDB" id="A0A9C7G8P5"/>
<dbReference type="GO" id="GO:0016020">
    <property type="term" value="C:membrane"/>
    <property type="evidence" value="ECO:0007669"/>
    <property type="project" value="UniProtKB-SubCell"/>
</dbReference>
<dbReference type="Pfam" id="PF00144">
    <property type="entry name" value="Beta-lactamase"/>
    <property type="match status" value="1"/>
</dbReference>
<proteinExistence type="predicted"/>
<reference evidence="4" key="1">
    <citation type="submission" date="2021-10" db="EMBL/GenBank/DDBJ databases">
        <authorList>
            <person name="Criscuolo A."/>
        </authorList>
    </citation>
    <scope>NUCLEOTIDE SEQUENCE</scope>
    <source>
        <strain evidence="4">CIP111885</strain>
    </source>
</reference>
<dbReference type="Proteomes" id="UP000789845">
    <property type="component" value="Unassembled WGS sequence"/>
</dbReference>
<evidence type="ECO:0000256" key="2">
    <source>
        <dbReference type="ARBA" id="ARBA00023136"/>
    </source>
</evidence>
<evidence type="ECO:0000256" key="1">
    <source>
        <dbReference type="ARBA" id="ARBA00004370"/>
    </source>
</evidence>
<organism evidence="4 5">
    <name type="scientific">Pseudoneobacillus rhizosphaerae</name>
    <dbReference type="NCBI Taxonomy" id="2880968"/>
    <lineage>
        <taxon>Bacteria</taxon>
        <taxon>Bacillati</taxon>
        <taxon>Bacillota</taxon>
        <taxon>Bacilli</taxon>
        <taxon>Bacillales</taxon>
        <taxon>Bacillaceae</taxon>
        <taxon>Pseudoneobacillus</taxon>
    </lineage>
</organism>
<feature type="domain" description="Beta-lactamase-related" evidence="3">
    <location>
        <begin position="7"/>
        <end position="297"/>
    </location>
</feature>
<keyword evidence="5" id="KW-1185">Reference proteome</keyword>
<keyword evidence="2" id="KW-0472">Membrane</keyword>
<dbReference type="InterPro" id="IPR012338">
    <property type="entry name" value="Beta-lactam/transpept-like"/>
</dbReference>
<comment type="subcellular location">
    <subcellularLocation>
        <location evidence="1">Membrane</location>
    </subcellularLocation>
</comment>
<name>A0A9C7G8P5_9BACI</name>
<gene>
    <name evidence="4" type="primary">pbpE</name>
    <name evidence="4" type="ORF">NEOCIP111885_01475</name>
</gene>
<comment type="caution">
    <text evidence="4">The sequence shown here is derived from an EMBL/GenBank/DDBJ whole genome shotgun (WGS) entry which is preliminary data.</text>
</comment>
<dbReference type="InterPro" id="IPR050491">
    <property type="entry name" value="AmpC-like"/>
</dbReference>
<dbReference type="InterPro" id="IPR001466">
    <property type="entry name" value="Beta-lactam-related"/>
</dbReference>